<name>A0ABR6YXR7_9FIRM</name>
<organism evidence="1 2">
    <name type="scientific">Acetobacterium malicum</name>
    <dbReference type="NCBI Taxonomy" id="52692"/>
    <lineage>
        <taxon>Bacteria</taxon>
        <taxon>Bacillati</taxon>
        <taxon>Bacillota</taxon>
        <taxon>Clostridia</taxon>
        <taxon>Eubacteriales</taxon>
        <taxon>Eubacteriaceae</taxon>
        <taxon>Acetobacterium</taxon>
    </lineage>
</organism>
<evidence type="ECO:0000313" key="1">
    <source>
        <dbReference type="EMBL" id="MBC3899993.1"/>
    </source>
</evidence>
<accession>A0ABR6YXR7</accession>
<dbReference type="Pfam" id="PF08843">
    <property type="entry name" value="AbiEii"/>
    <property type="match status" value="1"/>
</dbReference>
<gene>
    <name evidence="1" type="ORF">GH811_10230</name>
</gene>
<reference evidence="1 2" key="1">
    <citation type="journal article" date="2020" name="mSystems">
        <title>Defining Genomic and Predicted Metabolic Features of the Acetobacterium Genus.</title>
        <authorList>
            <person name="Ross D.E."/>
            <person name="Marshall C.W."/>
            <person name="Gulliver D."/>
            <person name="May H.D."/>
            <person name="Norman R.S."/>
        </authorList>
    </citation>
    <scope>NUCLEOTIDE SEQUENCE [LARGE SCALE GENOMIC DNA]</scope>
    <source>
        <strain evidence="1 2">DSM 4132</strain>
    </source>
</reference>
<proteinExistence type="predicted"/>
<keyword evidence="2" id="KW-1185">Reference proteome</keyword>
<dbReference type="Proteomes" id="UP000622405">
    <property type="component" value="Unassembled WGS sequence"/>
</dbReference>
<evidence type="ECO:0000313" key="2">
    <source>
        <dbReference type="Proteomes" id="UP000622405"/>
    </source>
</evidence>
<protein>
    <submittedName>
        <fullName evidence="1">Uncharacterized protein</fullName>
    </submittedName>
</protein>
<comment type="caution">
    <text evidence="1">The sequence shown here is derived from an EMBL/GenBank/DDBJ whole genome shotgun (WGS) entry which is preliminary data.</text>
</comment>
<sequence length="116" mass="13273">MDIDFLMKNLSNDQTEMLKVINDIVNMETDYRFIELRVRSIMNITEQKDYHSIRIKMVGVIANTKTPFDIDIGIGDVIVPDAESRKNSVQISGFESPNILTYSLESTVSETHFNGR</sequence>
<dbReference type="InterPro" id="IPR014942">
    <property type="entry name" value="AbiEii"/>
</dbReference>
<dbReference type="EMBL" id="WJBE01000008">
    <property type="protein sequence ID" value="MBC3899993.1"/>
    <property type="molecule type" value="Genomic_DNA"/>
</dbReference>